<evidence type="ECO:0000259" key="2">
    <source>
        <dbReference type="Pfam" id="PF01370"/>
    </source>
</evidence>
<dbReference type="RefSeq" id="WP_141925359.1">
    <property type="nucleotide sequence ID" value="NZ_VFQC01000002.1"/>
</dbReference>
<dbReference type="Gene3D" id="3.40.50.720">
    <property type="entry name" value="NAD(P)-binding Rossmann-like Domain"/>
    <property type="match status" value="1"/>
</dbReference>
<feature type="domain" description="NAD-dependent epimerase/dehydratase" evidence="2">
    <location>
        <begin position="6"/>
        <end position="226"/>
    </location>
</feature>
<comment type="caution">
    <text evidence="3">The sequence shown here is derived from an EMBL/GenBank/DDBJ whole genome shotgun (WGS) entry which is preliminary data.</text>
</comment>
<dbReference type="InterPro" id="IPR001509">
    <property type="entry name" value="Epimerase_deHydtase"/>
</dbReference>
<gene>
    <name evidence="3" type="ORF">FHX37_3623</name>
</gene>
<dbReference type="Pfam" id="PF01370">
    <property type="entry name" value="Epimerase"/>
    <property type="match status" value="1"/>
</dbReference>
<dbReference type="AlphaFoldDB" id="A0A543N905"/>
<dbReference type="OrthoDB" id="9787292at2"/>
<evidence type="ECO:0000313" key="4">
    <source>
        <dbReference type="Proteomes" id="UP000317422"/>
    </source>
</evidence>
<organism evidence="3 4">
    <name type="scientific">Haloactinospora alba</name>
    <dbReference type="NCBI Taxonomy" id="405555"/>
    <lineage>
        <taxon>Bacteria</taxon>
        <taxon>Bacillati</taxon>
        <taxon>Actinomycetota</taxon>
        <taxon>Actinomycetes</taxon>
        <taxon>Streptosporangiales</taxon>
        <taxon>Nocardiopsidaceae</taxon>
        <taxon>Haloactinospora</taxon>
    </lineage>
</organism>
<dbReference type="GO" id="GO:0004029">
    <property type="term" value="F:aldehyde dehydrogenase (NAD+) activity"/>
    <property type="evidence" value="ECO:0007669"/>
    <property type="project" value="TreeGrafter"/>
</dbReference>
<dbReference type="SUPFAM" id="SSF51735">
    <property type="entry name" value="NAD(P)-binding Rossmann-fold domains"/>
    <property type="match status" value="1"/>
</dbReference>
<keyword evidence="4" id="KW-1185">Reference proteome</keyword>
<dbReference type="InterPro" id="IPR036291">
    <property type="entry name" value="NAD(P)-bd_dom_sf"/>
</dbReference>
<proteinExistence type="predicted"/>
<name>A0A543N905_9ACTN</name>
<dbReference type="Proteomes" id="UP000317422">
    <property type="component" value="Unassembled WGS sequence"/>
</dbReference>
<dbReference type="PANTHER" id="PTHR48079:SF6">
    <property type="entry name" value="NAD(P)-BINDING DOMAIN-CONTAINING PROTEIN-RELATED"/>
    <property type="match status" value="1"/>
</dbReference>
<feature type="region of interest" description="Disordered" evidence="1">
    <location>
        <begin position="242"/>
        <end position="263"/>
    </location>
</feature>
<dbReference type="InterPro" id="IPR051783">
    <property type="entry name" value="NAD(P)-dependent_oxidoreduct"/>
</dbReference>
<sequence length="291" mass="30977">MRVFAVGATGVLGGALVPMLVERGHRVTVLAPDRLEALPPEVARVRGGLLDDHIRLEELIAGDDAVVNLATSMPRNPAAPGAWRETSRIRGEGTSRLVTAARAAGVRRLVQMSITMAYPDGGDTWLTEDTPLDPDPARRAVVGPVAELESTLGAVSPSELAWTVLRGSRFAGSGTVQDTQRELLARGEMRIPGDGGSYVSMVHVADYARAVLAALEGDAAGRVLNVSDTPVTTGEYLTELARRTGCPPPEHDRDAAPDLPSQRVDSGAVLRELGWRPRHGIWPPADGRDGW</sequence>
<evidence type="ECO:0000313" key="3">
    <source>
        <dbReference type="EMBL" id="TQN28290.1"/>
    </source>
</evidence>
<protein>
    <submittedName>
        <fullName evidence="3">NADH dehydrogenase</fullName>
    </submittedName>
</protein>
<dbReference type="PANTHER" id="PTHR48079">
    <property type="entry name" value="PROTEIN YEEZ"/>
    <property type="match status" value="1"/>
</dbReference>
<dbReference type="GO" id="GO:0005737">
    <property type="term" value="C:cytoplasm"/>
    <property type="evidence" value="ECO:0007669"/>
    <property type="project" value="TreeGrafter"/>
</dbReference>
<reference evidence="3 4" key="1">
    <citation type="submission" date="2019-06" db="EMBL/GenBank/DDBJ databases">
        <title>Sequencing the genomes of 1000 actinobacteria strains.</title>
        <authorList>
            <person name="Klenk H.-P."/>
        </authorList>
    </citation>
    <scope>NUCLEOTIDE SEQUENCE [LARGE SCALE GENOMIC DNA]</scope>
    <source>
        <strain evidence="3 4">DSM 45015</strain>
    </source>
</reference>
<evidence type="ECO:0000256" key="1">
    <source>
        <dbReference type="SAM" id="MobiDB-lite"/>
    </source>
</evidence>
<accession>A0A543N905</accession>
<dbReference type="EMBL" id="VFQC01000002">
    <property type="protein sequence ID" value="TQN28290.1"/>
    <property type="molecule type" value="Genomic_DNA"/>
</dbReference>